<keyword evidence="1 3" id="KW-0732">Signal</keyword>
<dbReference type="EMBL" id="DAAVNH010000012">
    <property type="protein sequence ID" value="HAF5506695.1"/>
    <property type="molecule type" value="Genomic_DNA"/>
</dbReference>
<feature type="signal peptide" evidence="3">
    <location>
        <begin position="1"/>
        <end position="29"/>
    </location>
</feature>
<reference evidence="4" key="1">
    <citation type="journal article" date="2018" name="Genome Biol.">
        <title>SKESA: strategic k-mer extension for scrupulous assemblies.</title>
        <authorList>
            <person name="Souvorov A."/>
            <person name="Agarwala R."/>
            <person name="Lipman D.J."/>
        </authorList>
    </citation>
    <scope>NUCLEOTIDE SEQUENCE</scope>
    <source>
        <strain evidence="4">MA.GW_S01999-08</strain>
    </source>
</reference>
<accession>A0A749BZS9</accession>
<sequence length="286" mass="30752">MKHQGTYFMKKTLIAFTVAVSALSGTAQAWTSGDFKGSFDINGTIIAESANNKWEWMVGEGLFFEKNSKEMTEGNTKLTITQATPAPILLGRTKEAFAARSVGVGAIPLISFSDYDGQLVSLQSSGTNKGYFELPMKDDEGNKLGNVKVNVTSVGLLSKTDMSDTGFVLMHSLASYDNSHIYYGGLPGPSVHLASTASSIIGKFTDNNHTALFEQIKKVRPEATLRGQSDQGWVLSSNMVDTTGEVMASSYALGIDQGQTIEATFTDPVVKTTQWSAPLNVAVTYN</sequence>
<comment type="caution">
    <text evidence="4">The sequence shown here is derived from an EMBL/GenBank/DDBJ whole genome shotgun (WGS) entry which is preliminary data.</text>
</comment>
<dbReference type="GO" id="GO:0007155">
    <property type="term" value="P:cell adhesion"/>
    <property type="evidence" value="ECO:0007669"/>
    <property type="project" value="InterPro"/>
</dbReference>
<gene>
    <name evidence="4" type="ORF">G8C29_004347</name>
</gene>
<dbReference type="AlphaFoldDB" id="A0A749BZS9"/>
<reference evidence="4" key="2">
    <citation type="submission" date="2020-02" db="EMBL/GenBank/DDBJ databases">
        <authorList>
            <consortium name="NCBI Pathogen Detection Project"/>
        </authorList>
    </citation>
    <scope>NUCLEOTIDE SEQUENCE</scope>
    <source>
        <strain evidence="4">MA.GW_S01999-08</strain>
    </source>
</reference>
<name>A0A749BZS9_SALER</name>
<dbReference type="InterPro" id="IPR003467">
    <property type="entry name" value="Fimbrial_K88_FaeH"/>
</dbReference>
<feature type="chain" id="PRO_5028060741" evidence="3">
    <location>
        <begin position="30"/>
        <end position="286"/>
    </location>
</feature>
<dbReference type="GO" id="GO:0009289">
    <property type="term" value="C:pilus"/>
    <property type="evidence" value="ECO:0007669"/>
    <property type="project" value="InterPro"/>
</dbReference>
<evidence type="ECO:0000256" key="3">
    <source>
        <dbReference type="SAM" id="SignalP"/>
    </source>
</evidence>
<dbReference type="Pfam" id="PF02432">
    <property type="entry name" value="Fimbrial_K88"/>
    <property type="match status" value="1"/>
</dbReference>
<evidence type="ECO:0000256" key="1">
    <source>
        <dbReference type="ARBA" id="ARBA00022729"/>
    </source>
</evidence>
<evidence type="ECO:0000256" key="2">
    <source>
        <dbReference type="ARBA" id="ARBA00049989"/>
    </source>
</evidence>
<comment type="similarity">
    <text evidence="2">Belongs to the fimbrial K88 protein family.</text>
</comment>
<proteinExistence type="inferred from homology"/>
<protein>
    <submittedName>
        <fullName evidence="4">Fimbrial protein</fullName>
    </submittedName>
</protein>
<organism evidence="4">
    <name type="scientific">Salmonella enterica</name>
    <name type="common">Salmonella choleraesuis</name>
    <dbReference type="NCBI Taxonomy" id="28901"/>
    <lineage>
        <taxon>Bacteria</taxon>
        <taxon>Pseudomonadati</taxon>
        <taxon>Pseudomonadota</taxon>
        <taxon>Gammaproteobacteria</taxon>
        <taxon>Enterobacterales</taxon>
        <taxon>Enterobacteriaceae</taxon>
        <taxon>Salmonella</taxon>
    </lineage>
</organism>
<evidence type="ECO:0000313" key="4">
    <source>
        <dbReference type="EMBL" id="HAF5506695.1"/>
    </source>
</evidence>